<evidence type="ECO:0000313" key="16">
    <source>
        <dbReference type="Proteomes" id="UP000052982"/>
    </source>
</evidence>
<organism evidence="15 16">
    <name type="scientific">Streptomyces griseoruber</name>
    <dbReference type="NCBI Taxonomy" id="1943"/>
    <lineage>
        <taxon>Bacteria</taxon>
        <taxon>Bacillati</taxon>
        <taxon>Actinomycetota</taxon>
        <taxon>Actinomycetes</taxon>
        <taxon>Kitasatosporales</taxon>
        <taxon>Streptomycetaceae</taxon>
        <taxon>Streptomyces</taxon>
    </lineage>
</organism>
<keyword evidence="10" id="KW-0234">DNA repair</keyword>
<dbReference type="GO" id="GO:0003677">
    <property type="term" value="F:DNA binding"/>
    <property type="evidence" value="ECO:0007669"/>
    <property type="project" value="UniProtKB-KW"/>
</dbReference>
<comment type="similarity">
    <text evidence="11">Belongs to the ABC transporter superfamily. UvrA family.</text>
</comment>
<dbReference type="STRING" id="1943.AQJ64_08140"/>
<dbReference type="PANTHER" id="PTHR43152">
    <property type="entry name" value="UVRABC SYSTEM PROTEIN A"/>
    <property type="match status" value="1"/>
</dbReference>
<sequence length="172" mass="18243">MRYDGYDIAEVLAATVDEALTVFRGVRQIAARLQRLSDVGLGYLPLGQPATTISGGEAQRLKLAKELGRRATGRTLYLLDEPTTGLHAADTARLLEVLQRLVDAGHSVVTIEHNLDVMRASDWIIDLGPMGGAGGGRVVAEGTPEQVARAAVEEDGGGSRTGGFLRESEPHA</sequence>
<evidence type="ECO:0000256" key="14">
    <source>
        <dbReference type="SAM" id="MobiDB-lite"/>
    </source>
</evidence>
<dbReference type="GO" id="GO:0005737">
    <property type="term" value="C:cytoplasm"/>
    <property type="evidence" value="ECO:0007669"/>
    <property type="project" value="UniProtKB-SubCell"/>
</dbReference>
<evidence type="ECO:0000256" key="3">
    <source>
        <dbReference type="ARBA" id="ARBA00022737"/>
    </source>
</evidence>
<dbReference type="Proteomes" id="UP000052982">
    <property type="component" value="Unassembled WGS sequence"/>
</dbReference>
<name>A0A101T7D6_9ACTN</name>
<keyword evidence="5" id="KW-0227">DNA damage</keyword>
<dbReference type="EMBL" id="LMWW01000008">
    <property type="protein sequence ID" value="KUN87232.1"/>
    <property type="molecule type" value="Genomic_DNA"/>
</dbReference>
<keyword evidence="16" id="KW-1185">Reference proteome</keyword>
<keyword evidence="3" id="KW-0677">Repeat</keyword>
<dbReference type="GO" id="GO:0005524">
    <property type="term" value="F:ATP binding"/>
    <property type="evidence" value="ECO:0007669"/>
    <property type="project" value="UniProtKB-KW"/>
</dbReference>
<protein>
    <recommendedName>
        <fullName evidence="12">UvrABC system protein A</fullName>
    </recommendedName>
    <alternativeName>
        <fullName evidence="13">Excinuclease ABC subunit A</fullName>
    </alternativeName>
</protein>
<keyword evidence="7" id="KW-0067">ATP-binding</keyword>
<keyword evidence="4" id="KW-0547">Nucleotide-binding</keyword>
<accession>A0A101T7D6</accession>
<feature type="region of interest" description="Disordered" evidence="14">
    <location>
        <begin position="151"/>
        <end position="172"/>
    </location>
</feature>
<dbReference type="SUPFAM" id="SSF52540">
    <property type="entry name" value="P-loop containing nucleoside triphosphate hydrolases"/>
    <property type="match status" value="1"/>
</dbReference>
<evidence type="ECO:0000256" key="2">
    <source>
        <dbReference type="ARBA" id="ARBA00022490"/>
    </source>
</evidence>
<dbReference type="Gene3D" id="3.40.50.300">
    <property type="entry name" value="P-loop containing nucleotide triphosphate hydrolases"/>
    <property type="match status" value="1"/>
</dbReference>
<evidence type="ECO:0000256" key="9">
    <source>
        <dbReference type="ARBA" id="ARBA00023125"/>
    </source>
</evidence>
<dbReference type="GO" id="GO:0006281">
    <property type="term" value="P:DNA repair"/>
    <property type="evidence" value="ECO:0007669"/>
    <property type="project" value="UniProtKB-KW"/>
</dbReference>
<keyword evidence="9" id="KW-0238">DNA-binding</keyword>
<dbReference type="AlphaFoldDB" id="A0A101T7D6"/>
<evidence type="ECO:0000256" key="12">
    <source>
        <dbReference type="ARBA" id="ARBA00039316"/>
    </source>
</evidence>
<evidence type="ECO:0000256" key="8">
    <source>
        <dbReference type="ARBA" id="ARBA00022881"/>
    </source>
</evidence>
<evidence type="ECO:0000256" key="5">
    <source>
        <dbReference type="ARBA" id="ARBA00022763"/>
    </source>
</evidence>
<evidence type="ECO:0000256" key="4">
    <source>
        <dbReference type="ARBA" id="ARBA00022741"/>
    </source>
</evidence>
<comment type="caution">
    <text evidence="15">The sequence shown here is derived from an EMBL/GenBank/DDBJ whole genome shotgun (WGS) entry which is preliminary data.</text>
</comment>
<evidence type="ECO:0000256" key="13">
    <source>
        <dbReference type="ARBA" id="ARBA00042156"/>
    </source>
</evidence>
<evidence type="ECO:0000256" key="6">
    <source>
        <dbReference type="ARBA" id="ARBA00022769"/>
    </source>
</evidence>
<dbReference type="Gene3D" id="1.20.1580.10">
    <property type="entry name" value="ABC transporter ATPase like domain"/>
    <property type="match status" value="1"/>
</dbReference>
<dbReference type="InterPro" id="IPR027417">
    <property type="entry name" value="P-loop_NTPase"/>
</dbReference>
<keyword evidence="8" id="KW-0267">Excision nuclease</keyword>
<proteinExistence type="inferred from homology"/>
<keyword evidence="2" id="KW-0963">Cytoplasm</keyword>
<dbReference type="PANTHER" id="PTHR43152:SF3">
    <property type="entry name" value="UVRABC SYSTEM PROTEIN A"/>
    <property type="match status" value="1"/>
</dbReference>
<evidence type="ECO:0000256" key="1">
    <source>
        <dbReference type="ARBA" id="ARBA00004496"/>
    </source>
</evidence>
<evidence type="ECO:0000256" key="11">
    <source>
        <dbReference type="ARBA" id="ARBA00038000"/>
    </source>
</evidence>
<evidence type="ECO:0000256" key="10">
    <source>
        <dbReference type="ARBA" id="ARBA00023204"/>
    </source>
</evidence>
<evidence type="ECO:0000313" key="15">
    <source>
        <dbReference type="EMBL" id="KUN87232.1"/>
    </source>
</evidence>
<dbReference type="GO" id="GO:0004518">
    <property type="term" value="F:nuclease activity"/>
    <property type="evidence" value="ECO:0007669"/>
    <property type="project" value="UniProtKB-KW"/>
</dbReference>
<gene>
    <name evidence="15" type="ORF">AQJ64_08140</name>
</gene>
<keyword evidence="6" id="KW-0228">DNA excision</keyword>
<reference evidence="15 16" key="1">
    <citation type="submission" date="2015-10" db="EMBL/GenBank/DDBJ databases">
        <title>Draft genome sequence of Streptomyces griseoruber DSM 40281, type strain for the species Streptomyces griseoruber.</title>
        <authorList>
            <person name="Ruckert C."/>
            <person name="Winkler A."/>
            <person name="Kalinowski J."/>
            <person name="Kampfer P."/>
            <person name="Glaeser S."/>
        </authorList>
    </citation>
    <scope>NUCLEOTIDE SEQUENCE [LARGE SCALE GENOMIC DNA]</scope>
    <source>
        <strain evidence="15 16">DSM 40281</strain>
    </source>
</reference>
<comment type="subcellular location">
    <subcellularLocation>
        <location evidence="1">Cytoplasm</location>
    </subcellularLocation>
</comment>
<evidence type="ECO:0000256" key="7">
    <source>
        <dbReference type="ARBA" id="ARBA00022840"/>
    </source>
</evidence>